<feature type="compositionally biased region" description="Acidic residues" evidence="1">
    <location>
        <begin position="1"/>
        <end position="10"/>
    </location>
</feature>
<name>A0A915JFI1_ROMCU</name>
<reference evidence="3" key="1">
    <citation type="submission" date="2022-11" db="UniProtKB">
        <authorList>
            <consortium name="WormBaseParasite"/>
        </authorList>
    </citation>
    <scope>IDENTIFICATION</scope>
</reference>
<organism evidence="2 3">
    <name type="scientific">Romanomermis culicivorax</name>
    <name type="common">Nematode worm</name>
    <dbReference type="NCBI Taxonomy" id="13658"/>
    <lineage>
        <taxon>Eukaryota</taxon>
        <taxon>Metazoa</taxon>
        <taxon>Ecdysozoa</taxon>
        <taxon>Nematoda</taxon>
        <taxon>Enoplea</taxon>
        <taxon>Dorylaimia</taxon>
        <taxon>Mermithida</taxon>
        <taxon>Mermithoidea</taxon>
        <taxon>Mermithidae</taxon>
        <taxon>Romanomermis</taxon>
    </lineage>
</organism>
<sequence>MIVEEQDSENEVGSSELPALGHQERLAIEGPIFSTHENPLTTGENV</sequence>
<proteinExistence type="predicted"/>
<dbReference type="AlphaFoldDB" id="A0A915JFI1"/>
<keyword evidence="2" id="KW-1185">Reference proteome</keyword>
<feature type="region of interest" description="Disordered" evidence="1">
    <location>
        <begin position="1"/>
        <end position="22"/>
    </location>
</feature>
<dbReference type="WBParaSite" id="nRc.2.0.1.t25251-RA">
    <property type="protein sequence ID" value="nRc.2.0.1.t25251-RA"/>
    <property type="gene ID" value="nRc.2.0.1.g25251"/>
</dbReference>
<evidence type="ECO:0000313" key="2">
    <source>
        <dbReference type="Proteomes" id="UP000887565"/>
    </source>
</evidence>
<accession>A0A915JFI1</accession>
<evidence type="ECO:0000313" key="3">
    <source>
        <dbReference type="WBParaSite" id="nRc.2.0.1.t25251-RA"/>
    </source>
</evidence>
<dbReference type="Proteomes" id="UP000887565">
    <property type="component" value="Unplaced"/>
</dbReference>
<evidence type="ECO:0000256" key="1">
    <source>
        <dbReference type="SAM" id="MobiDB-lite"/>
    </source>
</evidence>
<protein>
    <submittedName>
        <fullName evidence="3">Uncharacterized protein</fullName>
    </submittedName>
</protein>